<accession>A0AAQ3KSM5</accession>
<dbReference type="EC" id="2.4.1.-" evidence="4"/>
<dbReference type="Pfam" id="PF00201">
    <property type="entry name" value="UDPGT"/>
    <property type="match status" value="1"/>
</dbReference>
<dbReference type="Proteomes" id="UP001327560">
    <property type="component" value="Chromosome 7"/>
</dbReference>
<evidence type="ECO:0000256" key="3">
    <source>
        <dbReference type="RuleBase" id="RU003718"/>
    </source>
</evidence>
<gene>
    <name evidence="5" type="ORF">Cni_G22904</name>
</gene>
<keyword evidence="3" id="KW-0328">Glycosyltransferase</keyword>
<name>A0AAQ3KSM5_9LILI</name>
<reference evidence="5 6" key="1">
    <citation type="submission" date="2023-10" db="EMBL/GenBank/DDBJ databases">
        <title>Chromosome-scale genome assembly provides insights into flower coloration mechanisms of Canna indica.</title>
        <authorList>
            <person name="Li C."/>
        </authorList>
    </citation>
    <scope>NUCLEOTIDE SEQUENCE [LARGE SCALE GENOMIC DNA]</scope>
    <source>
        <tissue evidence="5">Flower</tissue>
    </source>
</reference>
<dbReference type="InterPro" id="IPR035595">
    <property type="entry name" value="UDP_glycos_trans_CS"/>
</dbReference>
<evidence type="ECO:0000256" key="2">
    <source>
        <dbReference type="ARBA" id="ARBA00022679"/>
    </source>
</evidence>
<dbReference type="FunFam" id="3.40.50.2000:FF:000019">
    <property type="entry name" value="Glycosyltransferase"/>
    <property type="match status" value="1"/>
</dbReference>
<keyword evidence="2 3" id="KW-0808">Transferase</keyword>
<dbReference type="PANTHER" id="PTHR11926:SF1534">
    <property type="entry name" value="GLYCOSYLTRANSFERASE"/>
    <property type="match status" value="1"/>
</dbReference>
<sequence>MEQQHFLLVSYAAQGHINPVVDLSRRLAHTFGARVTISVSISGHRRMFPSSADQEVDDGPISYIPYSDGYDDLSKRDGLDRSEYYERAESIGSNTLAAILRSLKEHGRPVTCVLYTLLLSWVCNVARDHGVPSVLYWIQPATVFAIYYHFFHGYDGLVAAHSCDPEFVVSLPGLPPFKIRELPSFLTITDPDCPFAVIRKLFKKHFDQLDREAESSSTARVLVNTFDELEPDALVSCEKIQLLPIGPVVAYSKLTDSGGGAELFEQDEKQYMEWLDTKPEKSVVYVSFGSFVATTKRQAEEILRGLRASGRPYLWVVRKDNRAELEAGGELELKEEGMVVEWCSQTRVLAHPAIGCFVTHCGWNSTLESLACGVPTVAVPRWADQPTNAKMMEVWGTGVRAEIGAEGVVEAAELSRCVEISMGNKEVMRKRVEALKDKAQRAVGDGGSSDGNLRAFVEEFASSKESNYRHVLKQIIEAYMGCVKL</sequence>
<keyword evidence="6" id="KW-1185">Reference proteome</keyword>
<organism evidence="5 6">
    <name type="scientific">Canna indica</name>
    <name type="common">Indian-shot</name>
    <dbReference type="NCBI Taxonomy" id="4628"/>
    <lineage>
        <taxon>Eukaryota</taxon>
        <taxon>Viridiplantae</taxon>
        <taxon>Streptophyta</taxon>
        <taxon>Embryophyta</taxon>
        <taxon>Tracheophyta</taxon>
        <taxon>Spermatophyta</taxon>
        <taxon>Magnoliopsida</taxon>
        <taxon>Liliopsida</taxon>
        <taxon>Zingiberales</taxon>
        <taxon>Cannaceae</taxon>
        <taxon>Canna</taxon>
    </lineage>
</organism>
<dbReference type="Gene3D" id="3.40.50.2000">
    <property type="entry name" value="Glycogen Phosphorylase B"/>
    <property type="match status" value="2"/>
</dbReference>
<evidence type="ECO:0000256" key="4">
    <source>
        <dbReference type="RuleBase" id="RU362057"/>
    </source>
</evidence>
<protein>
    <recommendedName>
        <fullName evidence="4">Glycosyltransferase</fullName>
        <ecNumber evidence="4">2.4.1.-</ecNumber>
    </recommendedName>
</protein>
<comment type="similarity">
    <text evidence="1 3">Belongs to the UDP-glycosyltransferase family.</text>
</comment>
<dbReference type="InterPro" id="IPR002213">
    <property type="entry name" value="UDP_glucos_trans"/>
</dbReference>
<dbReference type="CDD" id="cd03784">
    <property type="entry name" value="GT1_Gtf-like"/>
    <property type="match status" value="1"/>
</dbReference>
<evidence type="ECO:0000256" key="1">
    <source>
        <dbReference type="ARBA" id="ARBA00009995"/>
    </source>
</evidence>
<dbReference type="AlphaFoldDB" id="A0AAQ3KSM5"/>
<dbReference type="PANTHER" id="PTHR11926">
    <property type="entry name" value="GLUCOSYL/GLUCURONOSYL TRANSFERASES"/>
    <property type="match status" value="1"/>
</dbReference>
<dbReference type="SUPFAM" id="SSF53756">
    <property type="entry name" value="UDP-Glycosyltransferase/glycogen phosphorylase"/>
    <property type="match status" value="1"/>
</dbReference>
<evidence type="ECO:0000313" key="6">
    <source>
        <dbReference type="Proteomes" id="UP001327560"/>
    </source>
</evidence>
<dbReference type="EMBL" id="CP136896">
    <property type="protein sequence ID" value="WOL14124.1"/>
    <property type="molecule type" value="Genomic_DNA"/>
</dbReference>
<dbReference type="GO" id="GO:0080043">
    <property type="term" value="F:quercetin 3-O-glucosyltransferase activity"/>
    <property type="evidence" value="ECO:0007669"/>
    <property type="project" value="TreeGrafter"/>
</dbReference>
<dbReference type="PROSITE" id="PS00375">
    <property type="entry name" value="UDPGT"/>
    <property type="match status" value="1"/>
</dbReference>
<proteinExistence type="inferred from homology"/>
<dbReference type="GO" id="GO:0080044">
    <property type="term" value="F:quercetin 7-O-glucosyltransferase activity"/>
    <property type="evidence" value="ECO:0007669"/>
    <property type="project" value="TreeGrafter"/>
</dbReference>
<evidence type="ECO:0000313" key="5">
    <source>
        <dbReference type="EMBL" id="WOL14124.1"/>
    </source>
</evidence>